<dbReference type="InterPro" id="IPR002549">
    <property type="entry name" value="AI-2E-like"/>
</dbReference>
<evidence type="ECO:0000256" key="2">
    <source>
        <dbReference type="ARBA" id="ARBA00009773"/>
    </source>
</evidence>
<accession>A0ABV7VHE3</accession>
<evidence type="ECO:0000313" key="8">
    <source>
        <dbReference type="Proteomes" id="UP001595711"/>
    </source>
</evidence>
<reference evidence="8" key="1">
    <citation type="journal article" date="2019" name="Int. J. Syst. Evol. Microbiol.">
        <title>The Global Catalogue of Microorganisms (GCM) 10K type strain sequencing project: providing services to taxonomists for standard genome sequencing and annotation.</title>
        <authorList>
            <consortium name="The Broad Institute Genomics Platform"/>
            <consortium name="The Broad Institute Genome Sequencing Center for Infectious Disease"/>
            <person name="Wu L."/>
            <person name="Ma J."/>
        </authorList>
    </citation>
    <scope>NUCLEOTIDE SEQUENCE [LARGE SCALE GENOMIC DNA]</scope>
    <source>
        <strain evidence="8">KCTC 42182</strain>
    </source>
</reference>
<evidence type="ECO:0000256" key="4">
    <source>
        <dbReference type="ARBA" id="ARBA00022989"/>
    </source>
</evidence>
<proteinExistence type="inferred from homology"/>
<keyword evidence="8" id="KW-1185">Reference proteome</keyword>
<feature type="transmembrane region" description="Helical" evidence="6">
    <location>
        <begin position="12"/>
        <end position="40"/>
    </location>
</feature>
<evidence type="ECO:0000256" key="1">
    <source>
        <dbReference type="ARBA" id="ARBA00004141"/>
    </source>
</evidence>
<name>A0ABV7VHE3_9PROT</name>
<dbReference type="Pfam" id="PF01594">
    <property type="entry name" value="AI-2E_transport"/>
    <property type="match status" value="1"/>
</dbReference>
<feature type="transmembrane region" description="Helical" evidence="6">
    <location>
        <begin position="144"/>
        <end position="169"/>
    </location>
</feature>
<evidence type="ECO:0000256" key="5">
    <source>
        <dbReference type="ARBA" id="ARBA00023136"/>
    </source>
</evidence>
<evidence type="ECO:0000313" key="7">
    <source>
        <dbReference type="EMBL" id="MFC3676940.1"/>
    </source>
</evidence>
<feature type="transmembrane region" description="Helical" evidence="6">
    <location>
        <begin position="210"/>
        <end position="235"/>
    </location>
</feature>
<feature type="transmembrane region" description="Helical" evidence="6">
    <location>
        <begin position="241"/>
        <end position="262"/>
    </location>
</feature>
<dbReference type="RefSeq" id="WP_379728246.1">
    <property type="nucleotide sequence ID" value="NZ_JBHRYJ010000003.1"/>
</dbReference>
<gene>
    <name evidence="7" type="ORF">ACFOOQ_15385</name>
</gene>
<dbReference type="EMBL" id="JBHRYJ010000003">
    <property type="protein sequence ID" value="MFC3676940.1"/>
    <property type="molecule type" value="Genomic_DNA"/>
</dbReference>
<dbReference type="PANTHER" id="PTHR21716">
    <property type="entry name" value="TRANSMEMBRANE PROTEIN"/>
    <property type="match status" value="1"/>
</dbReference>
<dbReference type="Proteomes" id="UP001595711">
    <property type="component" value="Unassembled WGS sequence"/>
</dbReference>
<comment type="caution">
    <text evidence="7">The sequence shown here is derived from an EMBL/GenBank/DDBJ whole genome shotgun (WGS) entry which is preliminary data.</text>
</comment>
<organism evidence="7 8">
    <name type="scientific">Ferrovibrio xuzhouensis</name>
    <dbReference type="NCBI Taxonomy" id="1576914"/>
    <lineage>
        <taxon>Bacteria</taxon>
        <taxon>Pseudomonadati</taxon>
        <taxon>Pseudomonadota</taxon>
        <taxon>Alphaproteobacteria</taxon>
        <taxon>Rhodospirillales</taxon>
        <taxon>Rhodospirillaceae</taxon>
        <taxon>Ferrovibrio</taxon>
    </lineage>
</organism>
<keyword evidence="5 6" id="KW-0472">Membrane</keyword>
<feature type="transmembrane region" description="Helical" evidence="6">
    <location>
        <begin position="305"/>
        <end position="335"/>
    </location>
</feature>
<keyword evidence="3 6" id="KW-0812">Transmembrane</keyword>
<comment type="subcellular location">
    <subcellularLocation>
        <location evidence="1">Membrane</location>
        <topology evidence="1">Multi-pass membrane protein</topology>
    </subcellularLocation>
</comment>
<keyword evidence="4 6" id="KW-1133">Transmembrane helix</keyword>
<feature type="transmembrane region" description="Helical" evidence="6">
    <location>
        <begin position="269"/>
        <end position="285"/>
    </location>
</feature>
<evidence type="ECO:0000256" key="3">
    <source>
        <dbReference type="ARBA" id="ARBA00022692"/>
    </source>
</evidence>
<protein>
    <submittedName>
        <fullName evidence="7">AI-2E family transporter</fullName>
    </submittedName>
</protein>
<comment type="similarity">
    <text evidence="2">Belongs to the autoinducer-2 exporter (AI-2E) (TC 2.A.86) family.</text>
</comment>
<dbReference type="PANTHER" id="PTHR21716:SF64">
    <property type="entry name" value="AI-2 TRANSPORT PROTEIN TQSA"/>
    <property type="match status" value="1"/>
</dbReference>
<feature type="transmembrane region" description="Helical" evidence="6">
    <location>
        <begin position="60"/>
        <end position="82"/>
    </location>
</feature>
<evidence type="ECO:0000256" key="6">
    <source>
        <dbReference type="SAM" id="Phobius"/>
    </source>
</evidence>
<sequence>MSQRQQWLAWGLILALFIVLLVLLRGILLPFVVAMAAAYLLDPVADRLEERGLSRTMATLWIVIVFFAVIAAVVVVLVPVIVHQLDSFVGNLPKYLATLRDYALPYLQHIAGRFGIDLDSGLQTALKGNSEQAMKVVNGVLAGLWGGGAALFNTLSLLVVTPVVSFYLLRDWDRMIAHINDYLPLDHAETVREQAREVDRVLAGFVRGQMLVCLILATFYGLGLSLLGVQFGLFIGLMAGAISFIPYVGSSLGFIVSIGVALAQFWPDWIWVAAVAALFAVGQFLEGNFIAPKLVGDRVGLHPVWIMFGLFAGGALFGFVGILLAVPVFAVIGVLTRFALNRYRDSLLYHGGRPPGGRP</sequence>